<evidence type="ECO:0000313" key="3">
    <source>
        <dbReference type="Proteomes" id="UP000825935"/>
    </source>
</evidence>
<feature type="region of interest" description="Disordered" evidence="1">
    <location>
        <begin position="265"/>
        <end position="339"/>
    </location>
</feature>
<dbReference type="EMBL" id="CM035424">
    <property type="protein sequence ID" value="KAH7352261.1"/>
    <property type="molecule type" value="Genomic_DNA"/>
</dbReference>
<feature type="compositionally biased region" description="Basic and acidic residues" evidence="1">
    <location>
        <begin position="184"/>
        <end position="194"/>
    </location>
</feature>
<dbReference type="EMBL" id="CM035424">
    <property type="protein sequence ID" value="KAH7352257.1"/>
    <property type="molecule type" value="Genomic_DNA"/>
</dbReference>
<comment type="caution">
    <text evidence="2">The sequence shown here is derived from an EMBL/GenBank/DDBJ whole genome shotgun (WGS) entry which is preliminary data.</text>
</comment>
<dbReference type="Proteomes" id="UP000825935">
    <property type="component" value="Chromosome 19"/>
</dbReference>
<gene>
    <name evidence="2" type="ORF">KP509_19G037300</name>
</gene>
<name>A0A8T2SNI4_CERRI</name>
<organism evidence="2 3">
    <name type="scientific">Ceratopteris richardii</name>
    <name type="common">Triangle waterfern</name>
    <dbReference type="NCBI Taxonomy" id="49495"/>
    <lineage>
        <taxon>Eukaryota</taxon>
        <taxon>Viridiplantae</taxon>
        <taxon>Streptophyta</taxon>
        <taxon>Embryophyta</taxon>
        <taxon>Tracheophyta</taxon>
        <taxon>Polypodiopsida</taxon>
        <taxon>Polypodiidae</taxon>
        <taxon>Polypodiales</taxon>
        <taxon>Pteridineae</taxon>
        <taxon>Pteridaceae</taxon>
        <taxon>Parkerioideae</taxon>
        <taxon>Ceratopteris</taxon>
    </lineage>
</organism>
<proteinExistence type="predicted"/>
<protein>
    <submittedName>
        <fullName evidence="2">Uncharacterized protein</fullName>
    </submittedName>
</protein>
<feature type="compositionally biased region" description="Basic and acidic residues" evidence="1">
    <location>
        <begin position="289"/>
        <end position="300"/>
    </location>
</feature>
<sequence length="339" mass="37902">MASTCSQSDRVTTRWKRFLLLGLADGHSNGSSDDRCSGVEAVDEAAAAAQEIVLLRKAAACRLYSSGLGDVAPTRMPLSYSSPVMESAASADLRRISPQPPTILHTDASHLVSSDMRDICTQASPWHVDSSHHPCSRRSTSFFRPLFDSLLSHITICRNDIQTKEIVPSCVLGIPCEASQAPRHASDTQYTDHHQIHHHHHYHFSTSQEDQGDVVRRPRRYSESTGCRPQHSRSVWDEAMIDMKSTGEEEKIIMLMAMLARRRARRHSDSTYAECRRSARASSSGATEEESKNRRLRAETLIRGSDSFLADMGTKGSFRNQGNRNAMLREGMHEAQEQR</sequence>
<feature type="compositionally biased region" description="Basic and acidic residues" evidence="1">
    <location>
        <begin position="330"/>
        <end position="339"/>
    </location>
</feature>
<dbReference type="EMBL" id="CM035424">
    <property type="protein sequence ID" value="KAH7352260.1"/>
    <property type="molecule type" value="Genomic_DNA"/>
</dbReference>
<evidence type="ECO:0000256" key="1">
    <source>
        <dbReference type="SAM" id="MobiDB-lite"/>
    </source>
</evidence>
<dbReference type="EMBL" id="CM035424">
    <property type="protein sequence ID" value="KAH7352259.1"/>
    <property type="molecule type" value="Genomic_DNA"/>
</dbReference>
<keyword evidence="3" id="KW-1185">Reference proteome</keyword>
<dbReference type="EMBL" id="CM035424">
    <property type="protein sequence ID" value="KAH7352262.1"/>
    <property type="molecule type" value="Genomic_DNA"/>
</dbReference>
<accession>A0A8T2SNI4</accession>
<feature type="region of interest" description="Disordered" evidence="1">
    <location>
        <begin position="183"/>
        <end position="229"/>
    </location>
</feature>
<feature type="compositionally biased region" description="Basic and acidic residues" evidence="1">
    <location>
        <begin position="213"/>
        <end position="222"/>
    </location>
</feature>
<evidence type="ECO:0000313" key="2">
    <source>
        <dbReference type="EMBL" id="KAH7352258.1"/>
    </source>
</evidence>
<dbReference type="EMBL" id="CM035424">
    <property type="protein sequence ID" value="KAH7352258.1"/>
    <property type="molecule type" value="Genomic_DNA"/>
</dbReference>
<reference evidence="2" key="1">
    <citation type="submission" date="2021-08" db="EMBL/GenBank/DDBJ databases">
        <title>WGS assembly of Ceratopteris richardii.</title>
        <authorList>
            <person name="Marchant D.B."/>
            <person name="Chen G."/>
            <person name="Jenkins J."/>
            <person name="Shu S."/>
            <person name="Leebens-Mack J."/>
            <person name="Grimwood J."/>
            <person name="Schmutz J."/>
            <person name="Soltis P."/>
            <person name="Soltis D."/>
            <person name="Chen Z.-H."/>
        </authorList>
    </citation>
    <scope>NUCLEOTIDE SEQUENCE</scope>
    <source>
        <strain evidence="2">Whitten #5841</strain>
        <tissue evidence="2">Leaf</tissue>
    </source>
</reference>
<dbReference type="AlphaFoldDB" id="A0A8T2SNI4"/>